<accession>A0A8K0AIF9</accession>
<evidence type="ECO:0000256" key="2">
    <source>
        <dbReference type="ARBA" id="ARBA00009597"/>
    </source>
</evidence>
<gene>
    <name evidence="9" type="ORF">ANDGO_02582</name>
</gene>
<evidence type="ECO:0000259" key="8">
    <source>
        <dbReference type="SMART" id="SM00978"/>
    </source>
</evidence>
<dbReference type="OrthoDB" id="10265990at2759"/>
<evidence type="ECO:0000256" key="4">
    <source>
        <dbReference type="ARBA" id="ARBA00022946"/>
    </source>
</evidence>
<keyword evidence="5" id="KW-0496">Mitochondrion</keyword>
<evidence type="ECO:0000313" key="10">
    <source>
        <dbReference type="Proteomes" id="UP000799049"/>
    </source>
</evidence>
<protein>
    <submittedName>
        <fullName evidence="9">Mitochondrial presequence translocase-assisted motor (PAM complex) Tim44 subunit</fullName>
    </submittedName>
</protein>
<comment type="similarity">
    <text evidence="2">Belongs to the Tim44 family.</text>
</comment>
<dbReference type="InterPro" id="IPR007379">
    <property type="entry name" value="Tim44-like_dom"/>
</dbReference>
<feature type="compositionally biased region" description="Basic and acidic residues" evidence="7">
    <location>
        <begin position="188"/>
        <end position="200"/>
    </location>
</feature>
<dbReference type="InterPro" id="IPR039544">
    <property type="entry name" value="Tim44-like"/>
</dbReference>
<dbReference type="EMBL" id="VRVR01000010">
    <property type="protein sequence ID" value="KAF0852918.1"/>
    <property type="molecule type" value="Genomic_DNA"/>
</dbReference>
<keyword evidence="10" id="KW-1185">Reference proteome</keyword>
<organism evidence="9 10">
    <name type="scientific">Andalucia godoyi</name>
    <name type="common">Flagellate</name>
    <dbReference type="NCBI Taxonomy" id="505711"/>
    <lineage>
        <taxon>Eukaryota</taxon>
        <taxon>Discoba</taxon>
        <taxon>Jakobida</taxon>
        <taxon>Andalucina</taxon>
        <taxon>Andaluciidae</taxon>
        <taxon>Andalucia</taxon>
    </lineage>
</organism>
<evidence type="ECO:0000256" key="7">
    <source>
        <dbReference type="SAM" id="MobiDB-lite"/>
    </source>
</evidence>
<dbReference type="Proteomes" id="UP000799049">
    <property type="component" value="Unassembled WGS sequence"/>
</dbReference>
<dbReference type="Gene3D" id="3.10.450.240">
    <property type="match status" value="1"/>
</dbReference>
<evidence type="ECO:0000256" key="3">
    <source>
        <dbReference type="ARBA" id="ARBA00022792"/>
    </source>
</evidence>
<dbReference type="InterPro" id="IPR032710">
    <property type="entry name" value="NTF2-like_dom_sf"/>
</dbReference>
<dbReference type="Pfam" id="PF04280">
    <property type="entry name" value="Tim44"/>
    <property type="match status" value="1"/>
</dbReference>
<evidence type="ECO:0000256" key="5">
    <source>
        <dbReference type="ARBA" id="ARBA00023128"/>
    </source>
</evidence>
<evidence type="ECO:0000256" key="6">
    <source>
        <dbReference type="ARBA" id="ARBA00023136"/>
    </source>
</evidence>
<reference evidence="9" key="1">
    <citation type="submission" date="2019-09" db="EMBL/GenBank/DDBJ databases">
        <title>The Mitochondrial Proteome of the Jakobid, Andalucia godoyi, a Protist With the Most Gene-Rich and Bacteria-Like Mitochondrial Genome.</title>
        <authorList>
            <person name="Gray M.W."/>
            <person name="Burger G."/>
            <person name="Derelle R."/>
            <person name="Klimes V."/>
            <person name="Leger M."/>
            <person name="Sarrasin M."/>
            <person name="Vlcek C."/>
            <person name="Roger A.J."/>
            <person name="Elias M."/>
            <person name="Lang B.F."/>
        </authorList>
    </citation>
    <scope>NUCLEOTIDE SEQUENCE</scope>
    <source>
        <strain evidence="9">And28</strain>
    </source>
</reference>
<sequence>MFSRPLISSTVRHIVCGSGPKPNGVGGAVAVAVLRGGPQAVHVRHFVSFLDTFKKLMKERMAKNAEFKEVISQVEASPTMQKTVQASEAVTESLKRGKEATSEAVEKAWEASKPVREVVNSAATRVASDPLVQASVEAIRVRVERLSKTVDDMENSDIKEYRKKMYDRLKYSSVPEGQAAEGGSSKDGSMKKQNTVDKDNAPYGGAVENVDINTTAGELLIVEQEPDAAQEKGWKRVKSWFSLKETEDAQVMGELYAKEPDFNLEFFLKFLEKDLIPQVLEASISGDLDFLRGICAEPAFKSVATLVEYRRTQSVVVDPRILDVRQVRLASAKFVEDEPVLLVAFQAQQVNCVRDLTGKVLYGAENDIRNNHYIWVLRHDPAQKEPRWEVVEMAVQASLPTM</sequence>
<dbReference type="GO" id="GO:0051087">
    <property type="term" value="F:protein-folding chaperone binding"/>
    <property type="evidence" value="ECO:0007669"/>
    <property type="project" value="TreeGrafter"/>
</dbReference>
<dbReference type="GO" id="GO:0005743">
    <property type="term" value="C:mitochondrial inner membrane"/>
    <property type="evidence" value="ECO:0007669"/>
    <property type="project" value="UniProtKB-SubCell"/>
</dbReference>
<evidence type="ECO:0000256" key="1">
    <source>
        <dbReference type="ARBA" id="ARBA00004273"/>
    </source>
</evidence>
<feature type="domain" description="Tim44-like" evidence="8">
    <location>
        <begin position="249"/>
        <end position="395"/>
    </location>
</feature>
<dbReference type="GO" id="GO:0030150">
    <property type="term" value="P:protein import into mitochondrial matrix"/>
    <property type="evidence" value="ECO:0007669"/>
    <property type="project" value="TreeGrafter"/>
</dbReference>
<keyword evidence="3" id="KW-0999">Mitochondrion inner membrane</keyword>
<comment type="caution">
    <text evidence="9">The sequence shown here is derived from an EMBL/GenBank/DDBJ whole genome shotgun (WGS) entry which is preliminary data.</text>
</comment>
<dbReference type="PANTHER" id="PTHR10721">
    <property type="entry name" value="MITOCHONDRIAL IMPORT INNER MEMBRANE TRANSLOCASE SUBUNIT TIM44"/>
    <property type="match status" value="1"/>
</dbReference>
<name>A0A8K0AIF9_ANDGO</name>
<dbReference type="AlphaFoldDB" id="A0A8K0AIF9"/>
<dbReference type="SMART" id="SM00978">
    <property type="entry name" value="Tim44"/>
    <property type="match status" value="1"/>
</dbReference>
<keyword evidence="6" id="KW-0472">Membrane</keyword>
<comment type="subcellular location">
    <subcellularLocation>
        <location evidence="1">Mitochondrion inner membrane</location>
    </subcellularLocation>
</comment>
<proteinExistence type="inferred from homology"/>
<evidence type="ECO:0000313" key="9">
    <source>
        <dbReference type="EMBL" id="KAF0852918.1"/>
    </source>
</evidence>
<dbReference type="SUPFAM" id="SSF54427">
    <property type="entry name" value="NTF2-like"/>
    <property type="match status" value="1"/>
</dbReference>
<keyword evidence="4" id="KW-0809">Transit peptide</keyword>
<dbReference type="PANTHER" id="PTHR10721:SF1">
    <property type="entry name" value="MITOCHONDRIAL IMPORT INNER MEMBRANE TRANSLOCASE SUBUNIT TIM44"/>
    <property type="match status" value="1"/>
</dbReference>
<feature type="region of interest" description="Disordered" evidence="7">
    <location>
        <begin position="172"/>
        <end position="207"/>
    </location>
</feature>